<name>A0A3D8RH80_9HELO</name>
<dbReference type="PANTHER" id="PTHR40642">
    <property type="entry name" value="YALI0F31295P"/>
    <property type="match status" value="1"/>
</dbReference>
<keyword evidence="3" id="KW-1185">Reference proteome</keyword>
<feature type="compositionally biased region" description="Polar residues" evidence="1">
    <location>
        <begin position="172"/>
        <end position="181"/>
    </location>
</feature>
<comment type="caution">
    <text evidence="2">The sequence shown here is derived from an EMBL/GenBank/DDBJ whole genome shotgun (WGS) entry which is preliminary data.</text>
</comment>
<dbReference type="PANTHER" id="PTHR40642:SF1">
    <property type="entry name" value="YALI0F31295P"/>
    <property type="match status" value="1"/>
</dbReference>
<dbReference type="InterPro" id="IPR024526">
    <property type="entry name" value="DUF3807"/>
</dbReference>
<dbReference type="STRING" id="1849047.A0A3D8RH80"/>
<feature type="compositionally biased region" description="Basic residues" evidence="1">
    <location>
        <begin position="124"/>
        <end position="135"/>
    </location>
</feature>
<gene>
    <name evidence="2" type="ORF">BP6252_07118</name>
</gene>
<feature type="compositionally biased region" description="Basic and acidic residues" evidence="1">
    <location>
        <begin position="95"/>
        <end position="108"/>
    </location>
</feature>
<evidence type="ECO:0000256" key="1">
    <source>
        <dbReference type="SAM" id="MobiDB-lite"/>
    </source>
</evidence>
<protein>
    <submittedName>
        <fullName evidence="2">Uncharacterized protein</fullName>
    </submittedName>
</protein>
<feature type="compositionally biased region" description="Basic and acidic residues" evidence="1">
    <location>
        <begin position="145"/>
        <end position="162"/>
    </location>
</feature>
<evidence type="ECO:0000313" key="2">
    <source>
        <dbReference type="EMBL" id="RDW73211.1"/>
    </source>
</evidence>
<accession>A0A3D8RH80</accession>
<dbReference type="AlphaFoldDB" id="A0A3D8RH80"/>
<dbReference type="OrthoDB" id="5422320at2759"/>
<sequence>MALEITPTDLAAFHAKHFSSVSVTHFSANFLGPVEEEECYDEEDDGLGYYDDGVKRTLTDEQIAMFRHSEIESLLREQRHAREARDDSEVGEASAEQKHDAMEHGAEHDDGEIFDTSAPAASKQNKKKKKGKKGGQGKSFFKQNVKPDLRKRTWDKVDKGLDDLAYDDADGSATQDRSSAPQRRRISYDD</sequence>
<dbReference type="EMBL" id="PDLM01000007">
    <property type="protein sequence ID" value="RDW73211.1"/>
    <property type="molecule type" value="Genomic_DNA"/>
</dbReference>
<organism evidence="2 3">
    <name type="scientific">Coleophoma cylindrospora</name>
    <dbReference type="NCBI Taxonomy" id="1849047"/>
    <lineage>
        <taxon>Eukaryota</taxon>
        <taxon>Fungi</taxon>
        <taxon>Dikarya</taxon>
        <taxon>Ascomycota</taxon>
        <taxon>Pezizomycotina</taxon>
        <taxon>Leotiomycetes</taxon>
        <taxon>Helotiales</taxon>
        <taxon>Dermateaceae</taxon>
        <taxon>Coleophoma</taxon>
    </lineage>
</organism>
<dbReference type="Pfam" id="PF12720">
    <property type="entry name" value="DUF3807"/>
    <property type="match status" value="1"/>
</dbReference>
<feature type="region of interest" description="Disordered" evidence="1">
    <location>
        <begin position="77"/>
        <end position="190"/>
    </location>
</feature>
<dbReference type="Proteomes" id="UP000256645">
    <property type="component" value="Unassembled WGS sequence"/>
</dbReference>
<proteinExistence type="predicted"/>
<feature type="compositionally biased region" description="Basic and acidic residues" evidence="1">
    <location>
        <begin position="77"/>
        <end position="88"/>
    </location>
</feature>
<evidence type="ECO:0000313" key="3">
    <source>
        <dbReference type="Proteomes" id="UP000256645"/>
    </source>
</evidence>
<reference evidence="2 3" key="1">
    <citation type="journal article" date="2018" name="IMA Fungus">
        <title>IMA Genome-F 9: Draft genome sequence of Annulohypoxylon stygium, Aspergillus mulundensis, Berkeleyomyces basicola (syn. Thielaviopsis basicola), Ceratocystis smalleyi, two Cercospora beticola strains, Coleophoma cylindrospora, Fusarium fracticaudum, Phialophora cf. hyalina, and Morchella septimelata.</title>
        <authorList>
            <person name="Wingfield B.D."/>
            <person name="Bills G.F."/>
            <person name="Dong Y."/>
            <person name="Huang W."/>
            <person name="Nel W.J."/>
            <person name="Swalarsk-Parry B.S."/>
            <person name="Vaghefi N."/>
            <person name="Wilken P.M."/>
            <person name="An Z."/>
            <person name="de Beer Z.W."/>
            <person name="De Vos L."/>
            <person name="Chen L."/>
            <person name="Duong T.A."/>
            <person name="Gao Y."/>
            <person name="Hammerbacher A."/>
            <person name="Kikkert J.R."/>
            <person name="Li Y."/>
            <person name="Li H."/>
            <person name="Li K."/>
            <person name="Li Q."/>
            <person name="Liu X."/>
            <person name="Ma X."/>
            <person name="Naidoo K."/>
            <person name="Pethybridge S.J."/>
            <person name="Sun J."/>
            <person name="Steenkamp E.T."/>
            <person name="van der Nest M.A."/>
            <person name="van Wyk S."/>
            <person name="Wingfield M.J."/>
            <person name="Xiong C."/>
            <person name="Yue Q."/>
            <person name="Zhang X."/>
        </authorList>
    </citation>
    <scope>NUCLEOTIDE SEQUENCE [LARGE SCALE GENOMIC DNA]</scope>
    <source>
        <strain evidence="2 3">BP6252</strain>
    </source>
</reference>